<dbReference type="Pfam" id="PF07064">
    <property type="entry name" value="RIC1"/>
    <property type="match status" value="1"/>
</dbReference>
<keyword evidence="2" id="KW-0472">Membrane</keyword>
<comment type="caution">
    <text evidence="5">The sequence shown here is derived from an EMBL/GenBank/DDBJ whole genome shotgun (WGS) entry which is preliminary data.</text>
</comment>
<evidence type="ECO:0000259" key="4">
    <source>
        <dbReference type="Pfam" id="PF07064"/>
    </source>
</evidence>
<dbReference type="PANTHER" id="PTHR22746">
    <property type="entry name" value="RAB6A-GEF COMPLEX PARTNER PROTEIN 1"/>
    <property type="match status" value="1"/>
</dbReference>
<evidence type="ECO:0000256" key="3">
    <source>
        <dbReference type="ARBA" id="ARBA00029879"/>
    </source>
</evidence>
<dbReference type="GO" id="GO:0034066">
    <property type="term" value="C:Ric1-Rgp1 guanyl-nucleotide exchange factor complex"/>
    <property type="evidence" value="ECO:0007669"/>
    <property type="project" value="InterPro"/>
</dbReference>
<dbReference type="Proteomes" id="UP000597762">
    <property type="component" value="Unassembled WGS sequence"/>
</dbReference>
<name>A0A812EQX5_ACAPH</name>
<sequence length="266" mass="30515">MFQPEKSSTHIKEDNNKYHLDGPFCSPSVVASSVENLWTTSKANLGKMQLMEALWLGCGAQGMKVWLPLFPRDEGKTHNFMSKRIMLPFKVDIYPLAVLFEDAVILGTGSEAISYSFGSLDRHLPSDLPFCMLDRTSQIYLHHILRQLLRRNLGVHALDLARCCTELPYFPHVLELLLHEVLEAEATSKEPIPDPLLPRVVAFIQEFPEFLQTVVHCARKTEVALWPYLFSKVGNPTDLFEQNMNPFYEVGHFFCIYFCLQFSLYL</sequence>
<dbReference type="EMBL" id="CAHIKZ030005563">
    <property type="protein sequence ID" value="CAE1329857.1"/>
    <property type="molecule type" value="Genomic_DNA"/>
</dbReference>
<comment type="subcellular location">
    <subcellularLocation>
        <location evidence="1">Membrane</location>
    </subcellularLocation>
</comment>
<evidence type="ECO:0000313" key="5">
    <source>
        <dbReference type="EMBL" id="CAE1329857.1"/>
    </source>
</evidence>
<evidence type="ECO:0000256" key="2">
    <source>
        <dbReference type="ARBA" id="ARBA00023136"/>
    </source>
</evidence>
<evidence type="ECO:0000256" key="1">
    <source>
        <dbReference type="ARBA" id="ARBA00004370"/>
    </source>
</evidence>
<evidence type="ECO:0000313" key="6">
    <source>
        <dbReference type="Proteomes" id="UP000597762"/>
    </source>
</evidence>
<dbReference type="InterPro" id="IPR040096">
    <property type="entry name" value="Ric1"/>
</dbReference>
<dbReference type="InterPro" id="IPR009771">
    <property type="entry name" value="RIC1_C"/>
</dbReference>
<dbReference type="GO" id="GO:0042147">
    <property type="term" value="P:retrograde transport, endosome to Golgi"/>
    <property type="evidence" value="ECO:0007669"/>
    <property type="project" value="TreeGrafter"/>
</dbReference>
<dbReference type="AlphaFoldDB" id="A0A812EQX5"/>
<dbReference type="OrthoDB" id="67540at2759"/>
<reference evidence="5" key="1">
    <citation type="submission" date="2021-01" db="EMBL/GenBank/DDBJ databases">
        <authorList>
            <person name="Li R."/>
            <person name="Bekaert M."/>
        </authorList>
    </citation>
    <scope>NUCLEOTIDE SEQUENCE</scope>
    <source>
        <strain evidence="5">Farmed</strain>
    </source>
</reference>
<keyword evidence="6" id="KW-1185">Reference proteome</keyword>
<accession>A0A812EQX5</accession>
<organism evidence="5 6">
    <name type="scientific">Acanthosepion pharaonis</name>
    <name type="common">Pharaoh cuttlefish</name>
    <name type="synonym">Sepia pharaonis</name>
    <dbReference type="NCBI Taxonomy" id="158019"/>
    <lineage>
        <taxon>Eukaryota</taxon>
        <taxon>Metazoa</taxon>
        <taxon>Spiralia</taxon>
        <taxon>Lophotrochozoa</taxon>
        <taxon>Mollusca</taxon>
        <taxon>Cephalopoda</taxon>
        <taxon>Coleoidea</taxon>
        <taxon>Decapodiformes</taxon>
        <taxon>Sepiida</taxon>
        <taxon>Sepiina</taxon>
        <taxon>Sepiidae</taxon>
        <taxon>Acanthosepion</taxon>
    </lineage>
</organism>
<dbReference type="GO" id="GO:0000139">
    <property type="term" value="C:Golgi membrane"/>
    <property type="evidence" value="ECO:0007669"/>
    <property type="project" value="TreeGrafter"/>
</dbReference>
<proteinExistence type="predicted"/>
<feature type="domain" description="RIC1 C-terminal alpha solenoid region" evidence="4">
    <location>
        <begin position="142"/>
        <end position="245"/>
    </location>
</feature>
<dbReference type="GO" id="GO:0005829">
    <property type="term" value="C:cytosol"/>
    <property type="evidence" value="ECO:0007669"/>
    <property type="project" value="TreeGrafter"/>
</dbReference>
<dbReference type="PANTHER" id="PTHR22746:SF10">
    <property type="entry name" value="GUANINE NUCLEOTIDE EXCHANGE FACTOR SUBUNIT RIC1"/>
    <property type="match status" value="1"/>
</dbReference>
<gene>
    <name evidence="5" type="ORF">SPHA_79245</name>
</gene>
<dbReference type="GO" id="GO:0006886">
    <property type="term" value="P:intracellular protein transport"/>
    <property type="evidence" value="ECO:0007669"/>
    <property type="project" value="InterPro"/>
</dbReference>
<protein>
    <recommendedName>
        <fullName evidence="3">Protein RIC1 homolog</fullName>
    </recommendedName>
</protein>